<organism evidence="1 2">
    <name type="scientific">Desulfobacter postgatei 2ac9</name>
    <dbReference type="NCBI Taxonomy" id="879212"/>
    <lineage>
        <taxon>Bacteria</taxon>
        <taxon>Pseudomonadati</taxon>
        <taxon>Thermodesulfobacteriota</taxon>
        <taxon>Desulfobacteria</taxon>
        <taxon>Desulfobacterales</taxon>
        <taxon>Desulfobacteraceae</taxon>
        <taxon>Desulfobacter</taxon>
    </lineage>
</organism>
<dbReference type="RefSeq" id="WP_004072779.1">
    <property type="nucleotide sequence ID" value="NZ_CM001488.1"/>
</dbReference>
<protein>
    <submittedName>
        <fullName evidence="1">Uncharacterized protein</fullName>
    </submittedName>
</protein>
<dbReference type="AlphaFoldDB" id="I5B252"/>
<dbReference type="Proteomes" id="UP000005778">
    <property type="component" value="Chromosome"/>
</dbReference>
<accession>I5B252</accession>
<keyword evidence="2" id="KW-1185">Reference proteome</keyword>
<dbReference type="HOGENOM" id="CLU_1352826_0_0_7"/>
<reference evidence="1 2" key="2">
    <citation type="submission" date="2012-02" db="EMBL/GenBank/DDBJ databases">
        <title>Improved High-Quality Draft sequence of Desulfobacter postgatei 2ac9.</title>
        <authorList>
            <consortium name="US DOE Joint Genome Institute"/>
            <person name="Lucas S."/>
            <person name="Han J."/>
            <person name="Lapidus A."/>
            <person name="Cheng J.-F."/>
            <person name="Goodwin L."/>
            <person name="Pitluck S."/>
            <person name="Peters L."/>
            <person name="Ovchinnikova G."/>
            <person name="Held B."/>
            <person name="Detter J.C."/>
            <person name="Han C."/>
            <person name="Tapia R."/>
            <person name="Land M."/>
            <person name="Hauser L."/>
            <person name="Kyrpides N."/>
            <person name="Ivanova N."/>
            <person name="Pagani I."/>
            <person name="Orellana R."/>
            <person name="Lovley D."/>
            <person name="Woyke T."/>
        </authorList>
    </citation>
    <scope>NUCLEOTIDE SEQUENCE [LARGE SCALE GENOMIC DNA]</scope>
    <source>
        <strain evidence="1 2">2ac9</strain>
    </source>
</reference>
<name>I5B252_9BACT</name>
<evidence type="ECO:0000313" key="2">
    <source>
        <dbReference type="Proteomes" id="UP000005778"/>
    </source>
</evidence>
<dbReference type="SUPFAM" id="SSF49265">
    <property type="entry name" value="Fibronectin type III"/>
    <property type="match status" value="1"/>
</dbReference>
<dbReference type="InterPro" id="IPR036116">
    <property type="entry name" value="FN3_sf"/>
</dbReference>
<dbReference type="STRING" id="879212.DespoDRAFT_01641"/>
<gene>
    <name evidence="1" type="ORF">DespoDRAFT_01641</name>
</gene>
<reference evidence="1 2" key="1">
    <citation type="submission" date="2011-09" db="EMBL/GenBank/DDBJ databases">
        <authorList>
            <consortium name="US DOE Joint Genome Institute (JGI-PGF)"/>
            <person name="Lucas S."/>
            <person name="Han J."/>
            <person name="Lapidus A."/>
            <person name="Cheng J.-F."/>
            <person name="Goodwin L."/>
            <person name="Pitluck S."/>
            <person name="Peters L."/>
            <person name="Land M.L."/>
            <person name="Hauser L."/>
            <person name="Orellana R."/>
            <person name="Lovley D."/>
            <person name="Woyke T.J."/>
        </authorList>
    </citation>
    <scope>NUCLEOTIDE SEQUENCE [LARGE SCALE GENOMIC DNA]</scope>
    <source>
        <strain evidence="1 2">2ac9</strain>
    </source>
</reference>
<evidence type="ECO:0000313" key="1">
    <source>
        <dbReference type="EMBL" id="EIM63565.1"/>
    </source>
</evidence>
<proteinExistence type="predicted"/>
<dbReference type="EMBL" id="CM001488">
    <property type="protein sequence ID" value="EIM63565.1"/>
    <property type="molecule type" value="Genomic_DNA"/>
</dbReference>
<sequence length="202" mass="21747">MGTTWSCDDQGFHRQLFPNRYVYSSEKKNRTPWLEVVVEGEDDLPPEPPQDLSYDNAGLKPGQLRVSWVTPEDRGGGKTLGFHVGYKAGEVFVPVPRYLIPMAGDAGEQVVMVLLDLGFGPGKAAVIQVQPVDSAENVGEARDLEIVTAPKGKIFDQTVVPAEPLAARAGALTVGGLEIAVLDLLDKVDPVSGEMIPGQEPR</sequence>